<reference evidence="3 4" key="1">
    <citation type="submission" date="2011-09" db="EMBL/GenBank/DDBJ databases">
        <title>Complete sequence of plasmid of Thioflavicoccus mobilis 8321.</title>
        <authorList>
            <consortium name="US DOE Joint Genome Institute"/>
            <person name="Lucas S."/>
            <person name="Han J."/>
            <person name="Lapidus A."/>
            <person name="Cheng J.-F."/>
            <person name="Goodwin L."/>
            <person name="Pitluck S."/>
            <person name="Peters L."/>
            <person name="Ovchinnikova G."/>
            <person name="Lu M."/>
            <person name="Detter J.C."/>
            <person name="Han C."/>
            <person name="Tapia R."/>
            <person name="Land M."/>
            <person name="Hauser L."/>
            <person name="Kyrpides N."/>
            <person name="Ivanova N."/>
            <person name="Pagani I."/>
            <person name="Vogl K."/>
            <person name="Liu Z."/>
            <person name="Imhoff J."/>
            <person name="Thiel V."/>
            <person name="Frigaard N.-U."/>
            <person name="Bryant D."/>
            <person name="Woyke T."/>
        </authorList>
    </citation>
    <scope>NUCLEOTIDE SEQUENCE [LARGE SCALE GENOMIC DNA]</scope>
    <source>
        <strain evidence="3 4">8321</strain>
        <plasmid evidence="4">Plasmid pTHIMO01</plasmid>
    </source>
</reference>
<dbReference type="InterPro" id="IPR040677">
    <property type="entry name" value="LPD7"/>
</dbReference>
<organism evidence="3 4">
    <name type="scientific">Thioflavicoccus mobilis 8321</name>
    <dbReference type="NCBI Taxonomy" id="765912"/>
    <lineage>
        <taxon>Bacteria</taxon>
        <taxon>Pseudomonadati</taxon>
        <taxon>Pseudomonadota</taxon>
        <taxon>Gammaproteobacteria</taxon>
        <taxon>Chromatiales</taxon>
        <taxon>Chromatiaceae</taxon>
        <taxon>Thioflavicoccus</taxon>
    </lineage>
</organism>
<feature type="region of interest" description="Disordered" evidence="1">
    <location>
        <begin position="528"/>
        <end position="556"/>
    </location>
</feature>
<feature type="compositionally biased region" description="Basic and acidic residues" evidence="1">
    <location>
        <begin position="358"/>
        <end position="367"/>
    </location>
</feature>
<accession>L0H053</accession>
<protein>
    <recommendedName>
        <fullName evidence="2">Large polyvalent protein-associated domain-containing protein</fullName>
    </recommendedName>
</protein>
<dbReference type="RefSeq" id="WP_015282517.1">
    <property type="nucleotide sequence ID" value="NC_019941.1"/>
</dbReference>
<dbReference type="EMBL" id="CP003052">
    <property type="protein sequence ID" value="AGA92398.1"/>
    <property type="molecule type" value="Genomic_DNA"/>
</dbReference>
<feature type="compositionally biased region" description="Basic and acidic residues" evidence="1">
    <location>
        <begin position="194"/>
        <end position="216"/>
    </location>
</feature>
<gene>
    <name evidence="3" type="ORF">Thimo_3746</name>
</gene>
<feature type="region of interest" description="Disordered" evidence="1">
    <location>
        <begin position="175"/>
        <end position="246"/>
    </location>
</feature>
<feature type="domain" description="Large polyvalent protein-associated" evidence="2">
    <location>
        <begin position="249"/>
        <end position="338"/>
    </location>
</feature>
<dbReference type="Proteomes" id="UP000010816">
    <property type="component" value="Plasmid pTHIMO01"/>
</dbReference>
<evidence type="ECO:0000256" key="1">
    <source>
        <dbReference type="SAM" id="MobiDB-lite"/>
    </source>
</evidence>
<dbReference type="HOGENOM" id="CLU_489952_0_0_6"/>
<evidence type="ECO:0000313" key="4">
    <source>
        <dbReference type="Proteomes" id="UP000010816"/>
    </source>
</evidence>
<evidence type="ECO:0000259" key="2">
    <source>
        <dbReference type="Pfam" id="PF18821"/>
    </source>
</evidence>
<dbReference type="Pfam" id="PF18821">
    <property type="entry name" value="LPD7"/>
    <property type="match status" value="1"/>
</dbReference>
<keyword evidence="3" id="KW-0614">Plasmid</keyword>
<dbReference type="KEGG" id="tmb:Thimo_3746"/>
<feature type="region of interest" description="Disordered" evidence="1">
    <location>
        <begin position="339"/>
        <end position="383"/>
    </location>
</feature>
<name>L0H053_9GAMM</name>
<sequence>MADTQSIVLGSDSGTFWQEGDTWTDDPSEAKSFDNPRQAWHQAVRLQSTQADYLEDSPVELHLRDSDEPRLTRRVTSLAAQNNRPALRRQWRTNFGEPLPPDLPSPLQSDEVYRLEDFLSDVDWDALRSRYGSPDKMYAALDSSFRAALKQAAESDREPVSRMLHQLVPRDVSSAMQSDWRRAPFTKQVPVPENSREASGVEHNEISRDRLREHTPVDAPSPPPIPASRTGAAADSRTKSPADQLPDFVRRHFVRSGAEFFYRQTPDKLAFETRGETFHAHDSSVSVATAMVEMAEARGWSALKVKGSKDFRRLVWAAAAKRGLSVNGYAPSAGERAMLEQDQEASRPPQRDALGSRADGRQRERPADPLAGTFVDYGSAPFRNQQGNSPSYFVSLRSESGSVTTHWGLDLERAMDESGADVGDQVRLARLGKQRVQVQEPVRDQRGNVVDHVTRETERNSWSVTVLSRSDRSDDAQRGQRPEADADPIAAKVVELFTAERLGILPPEEQARFRELYAQARSRLDSREISTHDLADQPGRNLVSRDRHRERAAQGR</sequence>
<dbReference type="OrthoDB" id="8967890at2"/>
<dbReference type="AlphaFoldDB" id="L0H053"/>
<feature type="region of interest" description="Disordered" evidence="1">
    <location>
        <begin position="1"/>
        <end position="33"/>
    </location>
</feature>
<evidence type="ECO:0000313" key="3">
    <source>
        <dbReference type="EMBL" id="AGA92398.1"/>
    </source>
</evidence>
<feature type="compositionally biased region" description="Polar residues" evidence="1">
    <location>
        <begin position="1"/>
        <end position="16"/>
    </location>
</feature>
<feature type="compositionally biased region" description="Basic and acidic residues" evidence="1">
    <location>
        <begin position="543"/>
        <end position="556"/>
    </location>
</feature>
<geneLocation type="plasmid" evidence="3 4">
    <name>pTHIMO01</name>
</geneLocation>
<feature type="region of interest" description="Disordered" evidence="1">
    <location>
        <begin position="460"/>
        <end position="487"/>
    </location>
</feature>
<keyword evidence="4" id="KW-1185">Reference proteome</keyword>
<feature type="compositionally biased region" description="Basic and acidic residues" evidence="1">
    <location>
        <begin position="469"/>
        <end position="484"/>
    </location>
</feature>
<proteinExistence type="predicted"/>